<dbReference type="NCBIfam" id="TIGR00761">
    <property type="entry name" value="argB"/>
    <property type="match status" value="1"/>
</dbReference>
<dbReference type="EMBL" id="PGCK01000006">
    <property type="protein sequence ID" value="MCD1294958.1"/>
    <property type="molecule type" value="Genomic_DNA"/>
</dbReference>
<dbReference type="Proteomes" id="UP001320159">
    <property type="component" value="Unassembled WGS sequence"/>
</dbReference>
<evidence type="ECO:0000256" key="7">
    <source>
        <dbReference type="ARBA" id="ARBA00022840"/>
    </source>
</evidence>
<dbReference type="InterPro" id="IPR037528">
    <property type="entry name" value="ArgB"/>
</dbReference>
<dbReference type="PRINTS" id="PR00474">
    <property type="entry name" value="GLU5KINASE"/>
</dbReference>
<feature type="binding site" evidence="8">
    <location>
        <begin position="60"/>
        <end position="61"/>
    </location>
    <ligand>
        <name>substrate</name>
    </ligand>
</feature>
<reference evidence="10 11" key="1">
    <citation type="submission" date="2017-11" db="EMBL/GenBank/DDBJ databases">
        <title>Isolation and Characterization of Family Methanocellaceae Species from Potential Methane Hydrate Area Offshore Southwestern Taiwan.</title>
        <authorList>
            <person name="Zhang W.-L."/>
            <person name="Chen W.-C."/>
            <person name="Lai M.-C."/>
            <person name="Chen S.-C."/>
        </authorList>
    </citation>
    <scope>NUCLEOTIDE SEQUENCE [LARGE SCALE GENOMIC DNA]</scope>
    <source>
        <strain evidence="10 11">CWC-04</strain>
    </source>
</reference>
<protein>
    <recommendedName>
        <fullName evidence="8">Acetylglutamate kinase</fullName>
        <ecNumber evidence="8">2.7.2.8</ecNumber>
    </recommendedName>
    <alternativeName>
        <fullName evidence="8">N-acetyl-L-glutamate 5-phosphotransferase</fullName>
    </alternativeName>
    <alternativeName>
        <fullName evidence="8">NAG kinase</fullName>
        <shortName evidence="8">NAGK</shortName>
    </alternativeName>
</protein>
<evidence type="ECO:0000256" key="1">
    <source>
        <dbReference type="ARBA" id="ARBA00004828"/>
    </source>
</evidence>
<gene>
    <name evidence="8 10" type="primary">argB</name>
    <name evidence="10" type="ORF">CUJ83_08100</name>
</gene>
<feature type="binding site" evidence="8">
    <location>
        <position position="186"/>
    </location>
    <ligand>
        <name>substrate</name>
    </ligand>
</feature>
<keyword evidence="5 8" id="KW-0547">Nucleotide-binding</keyword>
<dbReference type="InterPro" id="IPR001048">
    <property type="entry name" value="Asp/Glu/Uridylate_kinase"/>
</dbReference>
<dbReference type="PANTHER" id="PTHR23342">
    <property type="entry name" value="N-ACETYLGLUTAMATE SYNTHASE"/>
    <property type="match status" value="1"/>
</dbReference>
<sequence>MDIGEMFTDALPWLKKYRDAIIVIKVGGHAMVDSEARNGIIKDIVTLRYMGMKPVIVHGGGPEIDAMMKKLGKTPSFVSGLRVTDDETMDIVRMVLVGKVNTDLVALISRHGGKGIGLKGIDGNLLLAKKKGPERITVEGKDVDVDYGWVGETEKIDPDILFTMLEKGFIPVISPIGYDRDGRALNINADTAAGDIAASLKAVSLLSLTDVDGILMDPNDKASLLSHLNIMDCYDLIKKGVISKGMIPKVLSSITVLNAGIESVRIINGNVKHAVLLELLTEKGIGTQIVKE</sequence>
<dbReference type="Gene3D" id="3.40.1160.10">
    <property type="entry name" value="Acetylglutamate kinase-like"/>
    <property type="match status" value="1"/>
</dbReference>
<keyword evidence="3 8" id="KW-0028">Amino-acid biosynthesis</keyword>
<dbReference type="EC" id="2.7.2.8" evidence="8"/>
<dbReference type="GO" id="GO:0042450">
    <property type="term" value="P:L-arginine biosynthetic process via ornithine"/>
    <property type="evidence" value="ECO:0007669"/>
    <property type="project" value="UniProtKB-UniRule"/>
</dbReference>
<dbReference type="InterPro" id="IPR001057">
    <property type="entry name" value="Glu/AcGlu_kinase"/>
</dbReference>
<dbReference type="AlphaFoldDB" id="A0AAP2W640"/>
<dbReference type="GO" id="GO:0003991">
    <property type="term" value="F:acetylglutamate kinase activity"/>
    <property type="evidence" value="ECO:0007669"/>
    <property type="project" value="UniProtKB-UniRule"/>
</dbReference>
<comment type="subcellular location">
    <subcellularLocation>
        <location evidence="8">Cytoplasm</location>
    </subcellularLocation>
</comment>
<comment type="function">
    <text evidence="8">Catalyzes the ATP-dependent phosphorylation of N-acetyl-L-glutamate.</text>
</comment>
<dbReference type="SUPFAM" id="SSF53633">
    <property type="entry name" value="Carbamate kinase-like"/>
    <property type="match status" value="1"/>
</dbReference>
<evidence type="ECO:0000256" key="3">
    <source>
        <dbReference type="ARBA" id="ARBA00022605"/>
    </source>
</evidence>
<comment type="catalytic activity">
    <reaction evidence="8">
        <text>N-acetyl-L-glutamate + ATP = N-acetyl-L-glutamyl 5-phosphate + ADP</text>
        <dbReference type="Rhea" id="RHEA:14629"/>
        <dbReference type="ChEBI" id="CHEBI:30616"/>
        <dbReference type="ChEBI" id="CHEBI:44337"/>
        <dbReference type="ChEBI" id="CHEBI:57936"/>
        <dbReference type="ChEBI" id="CHEBI:456216"/>
        <dbReference type="EC" id="2.7.2.8"/>
    </reaction>
</comment>
<dbReference type="InterPro" id="IPR036393">
    <property type="entry name" value="AceGlu_kinase-like_sf"/>
</dbReference>
<evidence type="ECO:0000256" key="8">
    <source>
        <dbReference type="HAMAP-Rule" id="MF_00082"/>
    </source>
</evidence>
<evidence type="ECO:0000259" key="9">
    <source>
        <dbReference type="Pfam" id="PF00696"/>
    </source>
</evidence>
<dbReference type="RefSeq" id="WP_230741796.1">
    <property type="nucleotide sequence ID" value="NZ_PGCK01000006.1"/>
</dbReference>
<evidence type="ECO:0000313" key="11">
    <source>
        <dbReference type="Proteomes" id="UP001320159"/>
    </source>
</evidence>
<dbReference type="CDD" id="cd04250">
    <property type="entry name" value="AAK_NAGK-C"/>
    <property type="match status" value="1"/>
</dbReference>
<feature type="site" description="Transition state stabilizer" evidence="8">
    <location>
        <position position="249"/>
    </location>
</feature>
<evidence type="ECO:0000256" key="2">
    <source>
        <dbReference type="ARBA" id="ARBA00022571"/>
    </source>
</evidence>
<keyword evidence="7 8" id="KW-0067">ATP-binding</keyword>
<evidence type="ECO:0000256" key="5">
    <source>
        <dbReference type="ARBA" id="ARBA00022741"/>
    </source>
</evidence>
<feature type="domain" description="Aspartate/glutamate/uridylate kinase" evidence="9">
    <location>
        <begin position="21"/>
        <end position="268"/>
    </location>
</feature>
<comment type="similarity">
    <text evidence="8">Belongs to the acetylglutamate kinase family. ArgB subfamily.</text>
</comment>
<dbReference type="GO" id="GO:0005737">
    <property type="term" value="C:cytoplasm"/>
    <property type="evidence" value="ECO:0007669"/>
    <property type="project" value="UniProtKB-SubCell"/>
</dbReference>
<dbReference type="FunFam" id="3.40.1160.10:FF:000004">
    <property type="entry name" value="Acetylglutamate kinase"/>
    <property type="match status" value="1"/>
</dbReference>
<feature type="binding site" evidence="8">
    <location>
        <position position="82"/>
    </location>
    <ligand>
        <name>substrate</name>
    </ligand>
</feature>
<dbReference type="HAMAP" id="MF_00082">
    <property type="entry name" value="ArgB"/>
    <property type="match status" value="1"/>
</dbReference>
<keyword evidence="6 8" id="KW-0418">Kinase</keyword>
<accession>A0AAP2W640</accession>
<comment type="pathway">
    <text evidence="1 8">Amino-acid biosynthesis; L-arginine biosynthesis; N(2)-acetyl-L-ornithine from L-glutamate: step 2/4.</text>
</comment>
<dbReference type="PIRSF" id="PIRSF000728">
    <property type="entry name" value="NAGK"/>
    <property type="match status" value="1"/>
</dbReference>
<name>A0AAP2W640_9EURY</name>
<dbReference type="GO" id="GO:0005524">
    <property type="term" value="F:ATP binding"/>
    <property type="evidence" value="ECO:0007669"/>
    <property type="project" value="UniProtKB-UniRule"/>
</dbReference>
<evidence type="ECO:0000313" key="10">
    <source>
        <dbReference type="EMBL" id="MCD1294958.1"/>
    </source>
</evidence>
<dbReference type="InterPro" id="IPR004662">
    <property type="entry name" value="AcgluKinase_fam"/>
</dbReference>
<keyword evidence="4 8" id="KW-0808">Transferase</keyword>
<dbReference type="Pfam" id="PF00696">
    <property type="entry name" value="AA_kinase"/>
    <property type="match status" value="1"/>
</dbReference>
<keyword evidence="8" id="KW-0963">Cytoplasm</keyword>
<comment type="caution">
    <text evidence="10">The sequence shown here is derived from an EMBL/GenBank/DDBJ whole genome shotgun (WGS) entry which is preliminary data.</text>
</comment>
<dbReference type="InterPro" id="IPR041727">
    <property type="entry name" value="NAGK-C"/>
</dbReference>
<feature type="site" description="Transition state stabilizer" evidence="8">
    <location>
        <position position="25"/>
    </location>
</feature>
<keyword evidence="11" id="KW-1185">Reference proteome</keyword>
<keyword evidence="2 8" id="KW-0055">Arginine biosynthesis</keyword>
<evidence type="ECO:0000256" key="4">
    <source>
        <dbReference type="ARBA" id="ARBA00022679"/>
    </source>
</evidence>
<organism evidence="10 11">
    <name type="scientific">Methanooceanicella nereidis</name>
    <dbReference type="NCBI Taxonomy" id="2052831"/>
    <lineage>
        <taxon>Archaea</taxon>
        <taxon>Methanobacteriati</taxon>
        <taxon>Methanobacteriota</taxon>
        <taxon>Stenosarchaea group</taxon>
        <taxon>Methanomicrobia</taxon>
        <taxon>Methanocellales</taxon>
        <taxon>Methanocellaceae</taxon>
        <taxon>Methanooceanicella</taxon>
    </lineage>
</organism>
<proteinExistence type="inferred from homology"/>
<dbReference type="PANTHER" id="PTHR23342:SF0">
    <property type="entry name" value="N-ACETYLGLUTAMATE SYNTHASE, MITOCHONDRIAL"/>
    <property type="match status" value="1"/>
</dbReference>
<evidence type="ECO:0000256" key="6">
    <source>
        <dbReference type="ARBA" id="ARBA00022777"/>
    </source>
</evidence>